<accession>A0A382CV74</accession>
<proteinExistence type="predicted"/>
<feature type="non-terminal residue" evidence="1">
    <location>
        <position position="211"/>
    </location>
</feature>
<evidence type="ECO:0000313" key="1">
    <source>
        <dbReference type="EMBL" id="SVB30076.1"/>
    </source>
</evidence>
<sequence>MATSTNWQPIEPNLETILDNFSDPLRALSQAEVPAIIFRQIYNPDQFPDLIDRLTNMGLMRPYGNNNEKQLDRRTRIDIGTSLGNRGNNKKLFFQHAAATRFLFNFLFEGFSNPIDVIYRTLSDLSVKKQVEVASEPDGQLYGPAIFRIHYANHAYKPHIDHVTLREKRTNYAVHRFKHQFAGILCMQNADGTGNSTQAILHQCLWTPEIQ</sequence>
<evidence type="ECO:0008006" key="2">
    <source>
        <dbReference type="Google" id="ProtNLM"/>
    </source>
</evidence>
<dbReference type="AlphaFoldDB" id="A0A382CV74"/>
<name>A0A382CV74_9ZZZZ</name>
<protein>
    <recommendedName>
        <fullName evidence="2">Prolyl 4-hydroxylase alpha subunit Fe(2+) 2OG dioxygenase domain-containing protein</fullName>
    </recommendedName>
</protein>
<reference evidence="1" key="1">
    <citation type="submission" date="2018-05" db="EMBL/GenBank/DDBJ databases">
        <authorList>
            <person name="Lanie J.A."/>
            <person name="Ng W.-L."/>
            <person name="Kazmierczak K.M."/>
            <person name="Andrzejewski T.M."/>
            <person name="Davidsen T.M."/>
            <person name="Wayne K.J."/>
            <person name="Tettelin H."/>
            <person name="Glass J.I."/>
            <person name="Rusch D."/>
            <person name="Podicherti R."/>
            <person name="Tsui H.-C.T."/>
            <person name="Winkler M.E."/>
        </authorList>
    </citation>
    <scope>NUCLEOTIDE SEQUENCE</scope>
</reference>
<gene>
    <name evidence="1" type="ORF">METZ01_LOCUS182930</name>
</gene>
<dbReference type="EMBL" id="UINC01036309">
    <property type="protein sequence ID" value="SVB30076.1"/>
    <property type="molecule type" value="Genomic_DNA"/>
</dbReference>
<dbReference type="Pfam" id="PF22814">
    <property type="entry name" value="WelO5"/>
    <property type="match status" value="1"/>
</dbReference>
<dbReference type="InterPro" id="IPR055091">
    <property type="entry name" value="WelO5-like"/>
</dbReference>
<organism evidence="1">
    <name type="scientific">marine metagenome</name>
    <dbReference type="NCBI Taxonomy" id="408172"/>
    <lineage>
        <taxon>unclassified sequences</taxon>
        <taxon>metagenomes</taxon>
        <taxon>ecological metagenomes</taxon>
    </lineage>
</organism>